<proteinExistence type="predicted"/>
<evidence type="ECO:0000313" key="1">
    <source>
        <dbReference type="Proteomes" id="UP000095287"/>
    </source>
</evidence>
<keyword evidence="1" id="KW-1185">Reference proteome</keyword>
<accession>A0A1I7YDK9</accession>
<reference evidence="2" key="1">
    <citation type="submission" date="2016-11" db="UniProtKB">
        <authorList>
            <consortium name="WormBaseParasite"/>
        </authorList>
    </citation>
    <scope>IDENTIFICATION</scope>
</reference>
<organism evidence="1 2">
    <name type="scientific">Steinernema glaseri</name>
    <dbReference type="NCBI Taxonomy" id="37863"/>
    <lineage>
        <taxon>Eukaryota</taxon>
        <taxon>Metazoa</taxon>
        <taxon>Ecdysozoa</taxon>
        <taxon>Nematoda</taxon>
        <taxon>Chromadorea</taxon>
        <taxon>Rhabditida</taxon>
        <taxon>Tylenchina</taxon>
        <taxon>Panagrolaimomorpha</taxon>
        <taxon>Strongyloidoidea</taxon>
        <taxon>Steinernematidae</taxon>
        <taxon>Steinernema</taxon>
    </lineage>
</organism>
<evidence type="ECO:0000313" key="2">
    <source>
        <dbReference type="WBParaSite" id="L893_g15305.t1"/>
    </source>
</evidence>
<sequence length="123" mass="13455">MVWFWFGHVPTKGLKMEWPAATGSRVPTLYRLQHASSTHLDTSHDKASDVKRLGNLGIAAPPSTDLTQGSPGNEVCFANNVSIVLALKARPRFVRFCVRICVFICLDADADADADANESWPSL</sequence>
<name>A0A1I7YDK9_9BILA</name>
<protein>
    <submittedName>
        <fullName evidence="2">Secreted protein</fullName>
    </submittedName>
</protein>
<dbReference type="AlphaFoldDB" id="A0A1I7YDK9"/>
<dbReference type="WBParaSite" id="L893_g15305.t1">
    <property type="protein sequence ID" value="L893_g15305.t1"/>
    <property type="gene ID" value="L893_g15305"/>
</dbReference>
<dbReference type="Proteomes" id="UP000095287">
    <property type="component" value="Unplaced"/>
</dbReference>